<feature type="repeat" description="ANK" evidence="3">
    <location>
        <begin position="661"/>
        <end position="693"/>
    </location>
</feature>
<name>A0A8K0G6R9_IGNLU</name>
<dbReference type="Gene3D" id="1.25.40.20">
    <property type="entry name" value="Ankyrin repeat-containing domain"/>
    <property type="match status" value="6"/>
</dbReference>
<keyword evidence="1" id="KW-0677">Repeat</keyword>
<dbReference type="EMBL" id="VTPC01080979">
    <property type="protein sequence ID" value="KAF2887941.1"/>
    <property type="molecule type" value="Genomic_DNA"/>
</dbReference>
<dbReference type="InterPro" id="IPR025724">
    <property type="entry name" value="GAG-pre-integrase_dom"/>
</dbReference>
<dbReference type="SUPFAM" id="SSF48403">
    <property type="entry name" value="Ankyrin repeat"/>
    <property type="match status" value="2"/>
</dbReference>
<gene>
    <name evidence="5" type="ORF">ILUMI_18233</name>
</gene>
<dbReference type="Pfam" id="PF00023">
    <property type="entry name" value="Ank"/>
    <property type="match status" value="2"/>
</dbReference>
<accession>A0A8K0G6R9</accession>
<evidence type="ECO:0000313" key="6">
    <source>
        <dbReference type="Proteomes" id="UP000801492"/>
    </source>
</evidence>
<dbReference type="AlphaFoldDB" id="A0A8K0G6R9"/>
<feature type="repeat" description="ANK" evidence="3">
    <location>
        <begin position="830"/>
        <end position="862"/>
    </location>
</feature>
<evidence type="ECO:0000256" key="3">
    <source>
        <dbReference type="PROSITE-ProRule" id="PRU00023"/>
    </source>
</evidence>
<dbReference type="PROSITE" id="PS50088">
    <property type="entry name" value="ANK_REPEAT"/>
    <property type="match status" value="15"/>
</dbReference>
<dbReference type="Proteomes" id="UP000801492">
    <property type="component" value="Unassembled WGS sequence"/>
</dbReference>
<dbReference type="PRINTS" id="PR01415">
    <property type="entry name" value="ANKYRIN"/>
</dbReference>
<feature type="repeat" description="ANK" evidence="3">
    <location>
        <begin position="471"/>
        <end position="503"/>
    </location>
</feature>
<comment type="caution">
    <text evidence="5">The sequence shown here is derived from an EMBL/GenBank/DDBJ whole genome shotgun (WGS) entry which is preliminary data.</text>
</comment>
<feature type="repeat" description="ANK" evidence="3">
    <location>
        <begin position="405"/>
        <end position="437"/>
    </location>
</feature>
<dbReference type="SUPFAM" id="SSF53098">
    <property type="entry name" value="Ribonuclease H-like"/>
    <property type="match status" value="1"/>
</dbReference>
<dbReference type="PANTHER" id="PTHR24198">
    <property type="entry name" value="ANKYRIN REPEAT AND PROTEIN KINASE DOMAIN-CONTAINING PROTEIN"/>
    <property type="match status" value="1"/>
</dbReference>
<organism evidence="5 6">
    <name type="scientific">Ignelater luminosus</name>
    <name type="common">Cucubano</name>
    <name type="synonym">Pyrophorus luminosus</name>
    <dbReference type="NCBI Taxonomy" id="2038154"/>
    <lineage>
        <taxon>Eukaryota</taxon>
        <taxon>Metazoa</taxon>
        <taxon>Ecdysozoa</taxon>
        <taxon>Arthropoda</taxon>
        <taxon>Hexapoda</taxon>
        <taxon>Insecta</taxon>
        <taxon>Pterygota</taxon>
        <taxon>Neoptera</taxon>
        <taxon>Endopterygota</taxon>
        <taxon>Coleoptera</taxon>
        <taxon>Polyphaga</taxon>
        <taxon>Elateriformia</taxon>
        <taxon>Elateroidea</taxon>
        <taxon>Elateridae</taxon>
        <taxon>Agrypninae</taxon>
        <taxon>Pyrophorini</taxon>
        <taxon>Ignelater</taxon>
    </lineage>
</organism>
<dbReference type="InterPro" id="IPR036397">
    <property type="entry name" value="RNaseH_sf"/>
</dbReference>
<dbReference type="PROSITE" id="PS50297">
    <property type="entry name" value="ANK_REP_REGION"/>
    <property type="match status" value="13"/>
</dbReference>
<proteinExistence type="predicted"/>
<dbReference type="Gene3D" id="3.30.420.10">
    <property type="entry name" value="Ribonuclease H-like superfamily/Ribonuclease H"/>
    <property type="match status" value="1"/>
</dbReference>
<protein>
    <recommendedName>
        <fullName evidence="4">GAG-pre-integrase domain-containing protein</fullName>
    </recommendedName>
</protein>
<dbReference type="Pfam" id="PF13976">
    <property type="entry name" value="gag_pre-integrs"/>
    <property type="match status" value="1"/>
</dbReference>
<dbReference type="GO" id="GO:0003676">
    <property type="term" value="F:nucleic acid binding"/>
    <property type="evidence" value="ECO:0007669"/>
    <property type="project" value="InterPro"/>
</dbReference>
<feature type="repeat" description="ANK" evidence="3">
    <location>
        <begin position="694"/>
        <end position="726"/>
    </location>
</feature>
<feature type="repeat" description="ANK" evidence="3">
    <location>
        <begin position="568"/>
        <end position="600"/>
    </location>
</feature>
<evidence type="ECO:0000313" key="5">
    <source>
        <dbReference type="EMBL" id="KAF2887941.1"/>
    </source>
</evidence>
<feature type="repeat" description="ANK" evidence="3">
    <location>
        <begin position="727"/>
        <end position="760"/>
    </location>
</feature>
<dbReference type="Pfam" id="PF12796">
    <property type="entry name" value="Ank_2"/>
    <property type="match status" value="5"/>
</dbReference>
<feature type="repeat" description="ANK" evidence="3">
    <location>
        <begin position="601"/>
        <end position="633"/>
    </location>
</feature>
<feature type="repeat" description="ANK" evidence="3">
    <location>
        <begin position="305"/>
        <end position="337"/>
    </location>
</feature>
<feature type="repeat" description="ANK" evidence="3">
    <location>
        <begin position="628"/>
        <end position="660"/>
    </location>
</feature>
<reference evidence="5" key="1">
    <citation type="submission" date="2019-08" db="EMBL/GenBank/DDBJ databases">
        <title>The genome of the North American firefly Photinus pyralis.</title>
        <authorList>
            <consortium name="Photinus pyralis genome working group"/>
            <person name="Fallon T.R."/>
            <person name="Sander Lower S.E."/>
            <person name="Weng J.-K."/>
        </authorList>
    </citation>
    <scope>NUCLEOTIDE SEQUENCE</scope>
    <source>
        <strain evidence="5">TRF0915ILg1</strain>
        <tissue evidence="5">Whole body</tissue>
    </source>
</reference>
<keyword evidence="6" id="KW-1185">Reference proteome</keyword>
<evidence type="ECO:0000256" key="1">
    <source>
        <dbReference type="ARBA" id="ARBA00022737"/>
    </source>
</evidence>
<evidence type="ECO:0000256" key="2">
    <source>
        <dbReference type="ARBA" id="ARBA00023043"/>
    </source>
</evidence>
<dbReference type="InterPro" id="IPR002110">
    <property type="entry name" value="Ankyrin_rpt"/>
</dbReference>
<evidence type="ECO:0000259" key="4">
    <source>
        <dbReference type="Pfam" id="PF13976"/>
    </source>
</evidence>
<feature type="repeat" description="ANK" evidence="3">
    <location>
        <begin position="797"/>
        <end position="829"/>
    </location>
</feature>
<feature type="repeat" description="ANK" evidence="3">
    <location>
        <begin position="863"/>
        <end position="895"/>
    </location>
</feature>
<dbReference type="InterPro" id="IPR012337">
    <property type="entry name" value="RNaseH-like_sf"/>
</dbReference>
<dbReference type="SMART" id="SM00248">
    <property type="entry name" value="ANK"/>
    <property type="match status" value="22"/>
</dbReference>
<dbReference type="OrthoDB" id="8194444at2759"/>
<feature type="repeat" description="ANK" evidence="3">
    <location>
        <begin position="338"/>
        <end position="370"/>
    </location>
</feature>
<dbReference type="PANTHER" id="PTHR24198:SF165">
    <property type="entry name" value="ANKYRIN REPEAT-CONTAINING PROTEIN-RELATED"/>
    <property type="match status" value="1"/>
</dbReference>
<feature type="domain" description="GAG-pre-integrase" evidence="4">
    <location>
        <begin position="941"/>
        <end position="1005"/>
    </location>
</feature>
<sequence length="1097" mass="123242">MIHEYKICRTFYALRLLFSEEDLKELEIDVKLEHGKTLFPHMLQLVQKDGIVVAETERSVVFVHQTFAEYLAAEWLAENVRNEHKDTAKNLLKVTFDPNLKVVRNIFDRILAKNCPLHLAIINFQVDKVANLIDSNHWEDLDDGNRNFLHVLASWGLHHAKKRIEAEPFELKKMSREDEMIEILKLIPDPKLNDSRDHILEYTPIDYAIISFSLYIANALCEKMKSSRIYIDLEDDEVNLVLLYCYKMDYLSLIRKIINHRSIDSKLFIDKEDRDSLSFIISKGNTKKLKLLISEGRNLNEKDKFGSVPIHIAVRLEKEEMVKILIHNGVHTNAMDSTGKTPLHWSVLQGLLSILKLLIANGADINIVDDQTRTALHYAVISYPQHQLEIISALSNANLEILDVNDMTPFLWAAHYGNTECINSFLKLGVDIEQKNRKEITALLWAAGNGHIDTVDLLLSKGANANAKSVNGTTPLIFAARYGYTNVVNLLLDRAADIESRDHDDMSALYWAAHGGHYDIASLLIKSKANIITETGVNALCAASRYGHKDVVELFLSHGANIESIDDEKKTPLVWAASNGHTDIVKFLLSKGANINAQDNLGNNALHWATRHGFTQVVKLLLSKGSEIPKNSLHIAADRGHSDLINMFLFKDMDVNSKDEIGMTPLHYAARVGCKKSVALLLIKGADIEARNSENQAPLILAVKEDHKEVTNLLLTEGANIETRTNKNETPLIVAARYNRNKKITSLLLSEGARIKSKDDEGRLALHWAVYNPNMVQEIVKLLLSKSLEMIETRTAKQETPLILAAQNSSTGIIKFLLSKKVDLEAKDCNGMNSLHWAAVKGRLKVVSLLLSHKADLEAKDNENKTALIFAAQNGHTSVIRLLLSSGAHVRAKDKNGLTALNWAKNCNQEDVVMVLKSANRFTVEASGYLLIKAHADCSDGLYRLEANGSKYLANAVYIDQEELWHKRLAHLNRRSMTILKNKMVTGREYNGGGNPCVPCINGKQTRTPFNKSKKGNRASKVLELIHSDLCGPIEKSCSGARYLLTFIDDFIRKTFGYVLKNKSEVFEKFKHWKVLGPTMVTSTEIKSLQIIWVDTA</sequence>
<feature type="repeat" description="ANK" evidence="3">
    <location>
        <begin position="535"/>
        <end position="567"/>
    </location>
</feature>
<dbReference type="InterPro" id="IPR036770">
    <property type="entry name" value="Ankyrin_rpt-contain_sf"/>
</dbReference>
<feature type="repeat" description="ANK" evidence="3">
    <location>
        <begin position="438"/>
        <end position="470"/>
    </location>
</feature>
<keyword evidence="2 3" id="KW-0040">ANK repeat</keyword>